<evidence type="ECO:0000256" key="1">
    <source>
        <dbReference type="SAM" id="MobiDB-lite"/>
    </source>
</evidence>
<protein>
    <recommendedName>
        <fullName evidence="4">Lipoprotein</fullName>
    </recommendedName>
</protein>
<feature type="region of interest" description="Disordered" evidence="1">
    <location>
        <begin position="196"/>
        <end position="223"/>
    </location>
</feature>
<evidence type="ECO:0000313" key="2">
    <source>
        <dbReference type="EMBL" id="GIJ18283.1"/>
    </source>
</evidence>
<reference evidence="2 3" key="1">
    <citation type="submission" date="2021-01" db="EMBL/GenBank/DDBJ databases">
        <title>Whole genome shotgun sequence of Verrucosispora gifhornensis NBRC 16317.</title>
        <authorList>
            <person name="Komaki H."/>
            <person name="Tamura T."/>
        </authorList>
    </citation>
    <scope>NUCLEOTIDE SEQUENCE [LARGE SCALE GENOMIC DNA]</scope>
    <source>
        <strain evidence="2 3">NBRC 16317</strain>
    </source>
</reference>
<accession>A0ABQ4IK48</accession>
<sequence>MPSSPLRRAAAGRLPARPDSRPRVGVAAGVLALTGLLLSGCGEPPEVRDGGTSGLPTATATPSPSAPGTPPPSVAVPPVAGTAVPTTDPGLVAAACRGEPSGQGVVNLVRGRSGLLPRNAKVKVSEGPLCAADWHFTALDVTGYEPLHVVTRRQAGALRLVTAGTDVCSVEVRVTAPPGVRRLACGDDAPVTVPLPTGFPTTPTPLPTTPAATPSTTSPTPGA</sequence>
<feature type="region of interest" description="Disordered" evidence="1">
    <location>
        <begin position="42"/>
        <end position="82"/>
    </location>
</feature>
<feature type="compositionally biased region" description="Low complexity" evidence="1">
    <location>
        <begin position="54"/>
        <end position="63"/>
    </location>
</feature>
<feature type="region of interest" description="Disordered" evidence="1">
    <location>
        <begin position="1"/>
        <end position="24"/>
    </location>
</feature>
<comment type="caution">
    <text evidence="2">The sequence shown here is derived from an EMBL/GenBank/DDBJ whole genome shotgun (WGS) entry which is preliminary data.</text>
</comment>
<evidence type="ECO:0000313" key="3">
    <source>
        <dbReference type="Proteomes" id="UP000647860"/>
    </source>
</evidence>
<keyword evidence="3" id="KW-1185">Reference proteome</keyword>
<name>A0ABQ4IK48_9ACTN</name>
<feature type="compositionally biased region" description="Low complexity" evidence="1">
    <location>
        <begin position="1"/>
        <end position="15"/>
    </location>
</feature>
<organism evidence="2 3">
    <name type="scientific">Micromonospora gifhornensis</name>
    <dbReference type="NCBI Taxonomy" id="84594"/>
    <lineage>
        <taxon>Bacteria</taxon>
        <taxon>Bacillati</taxon>
        <taxon>Actinomycetota</taxon>
        <taxon>Actinomycetes</taxon>
        <taxon>Micromonosporales</taxon>
        <taxon>Micromonosporaceae</taxon>
        <taxon>Micromonospora</taxon>
    </lineage>
</organism>
<dbReference type="Proteomes" id="UP000647860">
    <property type="component" value="Unassembled WGS sequence"/>
</dbReference>
<feature type="compositionally biased region" description="Pro residues" evidence="1">
    <location>
        <begin position="64"/>
        <end position="75"/>
    </location>
</feature>
<evidence type="ECO:0008006" key="4">
    <source>
        <dbReference type="Google" id="ProtNLM"/>
    </source>
</evidence>
<feature type="compositionally biased region" description="Low complexity" evidence="1">
    <location>
        <begin position="209"/>
        <end position="223"/>
    </location>
</feature>
<dbReference type="EMBL" id="BOPA01000038">
    <property type="protein sequence ID" value="GIJ18283.1"/>
    <property type="molecule type" value="Genomic_DNA"/>
</dbReference>
<gene>
    <name evidence="2" type="ORF">Vgi01_49670</name>
</gene>
<proteinExistence type="predicted"/>